<accession>A0A9D2KM44</accession>
<reference evidence="2" key="1">
    <citation type="journal article" date="2021" name="PeerJ">
        <title>Extensive microbial diversity within the chicken gut microbiome revealed by metagenomics and culture.</title>
        <authorList>
            <person name="Gilroy R."/>
            <person name="Ravi A."/>
            <person name="Getino M."/>
            <person name="Pursley I."/>
            <person name="Horton D.L."/>
            <person name="Alikhan N.F."/>
            <person name="Baker D."/>
            <person name="Gharbi K."/>
            <person name="Hall N."/>
            <person name="Watson M."/>
            <person name="Adriaenssens E.M."/>
            <person name="Foster-Nyarko E."/>
            <person name="Jarju S."/>
            <person name="Secka A."/>
            <person name="Antonio M."/>
            <person name="Oren A."/>
            <person name="Chaudhuri R.R."/>
            <person name="La Ragione R."/>
            <person name="Hildebrand F."/>
            <person name="Pallen M.J."/>
        </authorList>
    </citation>
    <scope>NUCLEOTIDE SEQUENCE</scope>
    <source>
        <strain evidence="2">CHK186-16707</strain>
    </source>
</reference>
<name>A0A9D2KM44_9BACT</name>
<keyword evidence="1" id="KW-0472">Membrane</keyword>
<proteinExistence type="predicted"/>
<feature type="transmembrane region" description="Helical" evidence="1">
    <location>
        <begin position="12"/>
        <end position="33"/>
    </location>
</feature>
<organism evidence="2 3">
    <name type="scientific">Candidatus Mailhella merdigallinarum</name>
    <dbReference type="NCBI Taxonomy" id="2838658"/>
    <lineage>
        <taxon>Bacteria</taxon>
        <taxon>Pseudomonadati</taxon>
        <taxon>Thermodesulfobacteriota</taxon>
        <taxon>Desulfovibrionia</taxon>
        <taxon>Desulfovibrionales</taxon>
        <taxon>Desulfovibrionaceae</taxon>
        <taxon>Mailhella</taxon>
    </lineage>
</organism>
<evidence type="ECO:0000313" key="2">
    <source>
        <dbReference type="EMBL" id="HJA09391.1"/>
    </source>
</evidence>
<dbReference type="EMBL" id="DXAN01000030">
    <property type="protein sequence ID" value="HJA09391.1"/>
    <property type="molecule type" value="Genomic_DNA"/>
</dbReference>
<keyword evidence="1" id="KW-0812">Transmembrane</keyword>
<dbReference type="Proteomes" id="UP000824225">
    <property type="component" value="Unassembled WGS sequence"/>
</dbReference>
<dbReference type="AlphaFoldDB" id="A0A9D2KM44"/>
<reference evidence="2" key="2">
    <citation type="submission" date="2021-04" db="EMBL/GenBank/DDBJ databases">
        <authorList>
            <person name="Gilroy R."/>
        </authorList>
    </citation>
    <scope>NUCLEOTIDE SEQUENCE</scope>
    <source>
        <strain evidence="2">CHK186-16707</strain>
    </source>
</reference>
<keyword evidence="1" id="KW-1133">Transmembrane helix</keyword>
<evidence type="ECO:0000256" key="1">
    <source>
        <dbReference type="SAM" id="Phobius"/>
    </source>
</evidence>
<sequence length="110" mass="12470">MDKLKFLSTLDALFVLGFRFVYGIRVATPLALGMEGMAHRRFFSFNAFGSPAWCTLCLLSGYSPGCFAERWHTSLKSHPIVLAALALAPLLEHFAFEIVQFQKRRCRHFA</sequence>
<feature type="transmembrane region" description="Helical" evidence="1">
    <location>
        <begin position="77"/>
        <end position="99"/>
    </location>
</feature>
<feature type="transmembrane region" description="Helical" evidence="1">
    <location>
        <begin position="45"/>
        <end position="65"/>
    </location>
</feature>
<protein>
    <submittedName>
        <fullName evidence="2">Uncharacterized protein</fullName>
    </submittedName>
</protein>
<gene>
    <name evidence="2" type="ORF">H9962_09435</name>
</gene>
<evidence type="ECO:0000313" key="3">
    <source>
        <dbReference type="Proteomes" id="UP000824225"/>
    </source>
</evidence>
<comment type="caution">
    <text evidence="2">The sequence shown here is derived from an EMBL/GenBank/DDBJ whole genome shotgun (WGS) entry which is preliminary data.</text>
</comment>